<comment type="caution">
    <text evidence="2">The sequence shown here is derived from an EMBL/GenBank/DDBJ whole genome shotgun (WGS) entry which is preliminary data.</text>
</comment>
<feature type="transmembrane region" description="Helical" evidence="1">
    <location>
        <begin position="21"/>
        <end position="39"/>
    </location>
</feature>
<sequence>MQTIQSGYRGLSLIMTLNWDRVLYGATLAFALAAGAWLGSL</sequence>
<keyword evidence="1" id="KW-1133">Transmembrane helix</keyword>
<evidence type="ECO:0000313" key="2">
    <source>
        <dbReference type="EMBL" id="MFL4471341.1"/>
    </source>
</evidence>
<protein>
    <recommendedName>
        <fullName evidence="4">ABC transporter permease</fullName>
    </recommendedName>
</protein>
<gene>
    <name evidence="2" type="ORF">ACERZ8_16195</name>
</gene>
<accession>A0ABW8UZH9</accession>
<evidence type="ECO:0000256" key="1">
    <source>
        <dbReference type="SAM" id="Phobius"/>
    </source>
</evidence>
<evidence type="ECO:0000313" key="3">
    <source>
        <dbReference type="Proteomes" id="UP001627408"/>
    </source>
</evidence>
<keyword evidence="3" id="KW-1185">Reference proteome</keyword>
<keyword evidence="1" id="KW-0812">Transmembrane</keyword>
<proteinExistence type="predicted"/>
<evidence type="ECO:0008006" key="4">
    <source>
        <dbReference type="Google" id="ProtNLM"/>
    </source>
</evidence>
<organism evidence="2 3">
    <name type="scientific">Tateyamaria armeniaca</name>
    <dbReference type="NCBI Taxonomy" id="2518930"/>
    <lineage>
        <taxon>Bacteria</taxon>
        <taxon>Pseudomonadati</taxon>
        <taxon>Pseudomonadota</taxon>
        <taxon>Alphaproteobacteria</taxon>
        <taxon>Rhodobacterales</taxon>
        <taxon>Roseobacteraceae</taxon>
        <taxon>Tateyamaria</taxon>
    </lineage>
</organism>
<reference evidence="2 3" key="1">
    <citation type="submission" date="2024-08" db="EMBL/GenBank/DDBJ databases">
        <title>Tateyamaria sp. nov., isolated from marine algae.</title>
        <authorList>
            <person name="Choi B.J."/>
            <person name="Kim J.M."/>
            <person name="Lee J.K."/>
            <person name="Choi D.G."/>
            <person name="Bayburt H."/>
            <person name="Baek J.H."/>
            <person name="Han D.M."/>
            <person name="Jeon C.O."/>
        </authorList>
    </citation>
    <scope>NUCLEOTIDE SEQUENCE [LARGE SCALE GENOMIC DNA]</scope>
    <source>
        <strain evidence="2 3">KMU-156</strain>
    </source>
</reference>
<dbReference type="RefSeq" id="WP_407593179.1">
    <property type="nucleotide sequence ID" value="NZ_JBHDIY010000002.1"/>
</dbReference>
<dbReference type="Proteomes" id="UP001627408">
    <property type="component" value="Unassembled WGS sequence"/>
</dbReference>
<keyword evidence="1" id="KW-0472">Membrane</keyword>
<name>A0ABW8UZH9_9RHOB</name>
<dbReference type="EMBL" id="JBHDIY010000002">
    <property type="protein sequence ID" value="MFL4471341.1"/>
    <property type="molecule type" value="Genomic_DNA"/>
</dbReference>